<dbReference type="PANTHER" id="PTHR45823:SF1">
    <property type="entry name" value="T-SNARE COILED-COIL HOMOLOGY DOMAIN-CONTAINING PROTEIN"/>
    <property type="match status" value="1"/>
</dbReference>
<feature type="compositionally biased region" description="Basic and acidic residues" evidence="1">
    <location>
        <begin position="25"/>
        <end position="53"/>
    </location>
</feature>
<gene>
    <name evidence="2" type="ORF">DPMN_042089</name>
</gene>
<dbReference type="EMBL" id="JAIWYP010000011">
    <property type="protein sequence ID" value="KAH3735553.1"/>
    <property type="molecule type" value="Genomic_DNA"/>
</dbReference>
<evidence type="ECO:0000313" key="2">
    <source>
        <dbReference type="EMBL" id="KAH3735553.1"/>
    </source>
</evidence>
<organism evidence="2 3">
    <name type="scientific">Dreissena polymorpha</name>
    <name type="common">Zebra mussel</name>
    <name type="synonym">Mytilus polymorpha</name>
    <dbReference type="NCBI Taxonomy" id="45954"/>
    <lineage>
        <taxon>Eukaryota</taxon>
        <taxon>Metazoa</taxon>
        <taxon>Spiralia</taxon>
        <taxon>Lophotrochozoa</taxon>
        <taxon>Mollusca</taxon>
        <taxon>Bivalvia</taxon>
        <taxon>Autobranchia</taxon>
        <taxon>Heteroconchia</taxon>
        <taxon>Euheterodonta</taxon>
        <taxon>Imparidentia</taxon>
        <taxon>Neoheterodontei</taxon>
        <taxon>Myida</taxon>
        <taxon>Dreissenoidea</taxon>
        <taxon>Dreissenidae</taxon>
        <taxon>Dreissena</taxon>
    </lineage>
</organism>
<proteinExistence type="predicted"/>
<evidence type="ECO:0000313" key="3">
    <source>
        <dbReference type="Proteomes" id="UP000828390"/>
    </source>
</evidence>
<reference evidence="2" key="1">
    <citation type="journal article" date="2019" name="bioRxiv">
        <title>The Genome of the Zebra Mussel, Dreissena polymorpha: A Resource for Invasive Species Research.</title>
        <authorList>
            <person name="McCartney M.A."/>
            <person name="Auch B."/>
            <person name="Kono T."/>
            <person name="Mallez S."/>
            <person name="Zhang Y."/>
            <person name="Obille A."/>
            <person name="Becker A."/>
            <person name="Abrahante J.E."/>
            <person name="Garbe J."/>
            <person name="Badalamenti J.P."/>
            <person name="Herman A."/>
            <person name="Mangelson H."/>
            <person name="Liachko I."/>
            <person name="Sullivan S."/>
            <person name="Sone E.D."/>
            <person name="Koren S."/>
            <person name="Silverstein K.A.T."/>
            <person name="Beckman K.B."/>
            <person name="Gohl D.M."/>
        </authorList>
    </citation>
    <scope>NUCLEOTIDE SEQUENCE</scope>
    <source>
        <strain evidence="2">Duluth1</strain>
        <tissue evidence="2">Whole animal</tissue>
    </source>
</reference>
<name>A0A9D4CY25_DREPO</name>
<evidence type="ECO:0000256" key="1">
    <source>
        <dbReference type="SAM" id="MobiDB-lite"/>
    </source>
</evidence>
<comment type="caution">
    <text evidence="2">The sequence shown here is derived from an EMBL/GenBank/DDBJ whole genome shotgun (WGS) entry which is preliminary data.</text>
</comment>
<dbReference type="Proteomes" id="UP000828390">
    <property type="component" value="Unassembled WGS sequence"/>
</dbReference>
<sequence length="384" mass="44617">MASPDPDISFNLRSNNDTSDNINTENHHHENDENDTQNHRPSVDRHMPDDDRFVNVTGDAEHYFSSNNNSSHTHRETQLSRPRFEHRGNFAPPAIPVVHPSLIRPDNYEGSGDFEAYMSHFEDCAELSGWDDKSKCLVLASCLRGSARSFYMSLPQSEKRNYFLLCRRLASRFSNSKHQNLWLLKFESRRRQRSESIAALANDLRQLAQRAYQDLDIHSQERLALNQLYKQVSPDMQCRCIDNGCRTITDAVNVFERYEAVLGTHSTFVRALSEESSTNSDTDMRKCLQRIESRLDRLEKVCPRGPPFQNSRHKKPQSPGCFGCKANDHYWRDCPNNTERNRFTNTNNMLHHNQQPPNRMFEQKHNVLDGSSSRRQMNDNRSEN</sequence>
<dbReference type="AlphaFoldDB" id="A0A9D4CY25"/>
<keyword evidence="3" id="KW-1185">Reference proteome</keyword>
<dbReference type="PANTHER" id="PTHR45823">
    <property type="entry name" value="T-SNARE COILED-COIL HOMOLOGY DOMAIN-CONTAINING PROTEIN"/>
    <property type="match status" value="1"/>
</dbReference>
<reference evidence="2" key="2">
    <citation type="submission" date="2020-11" db="EMBL/GenBank/DDBJ databases">
        <authorList>
            <person name="McCartney M.A."/>
            <person name="Auch B."/>
            <person name="Kono T."/>
            <person name="Mallez S."/>
            <person name="Becker A."/>
            <person name="Gohl D.M."/>
            <person name="Silverstein K.A.T."/>
            <person name="Koren S."/>
            <person name="Bechman K.B."/>
            <person name="Herman A."/>
            <person name="Abrahante J.E."/>
            <person name="Garbe J."/>
        </authorList>
    </citation>
    <scope>NUCLEOTIDE SEQUENCE</scope>
    <source>
        <strain evidence="2">Duluth1</strain>
        <tissue evidence="2">Whole animal</tissue>
    </source>
</reference>
<evidence type="ECO:0008006" key="4">
    <source>
        <dbReference type="Google" id="ProtNLM"/>
    </source>
</evidence>
<accession>A0A9D4CY25</accession>
<protein>
    <recommendedName>
        <fullName evidence="4">CCHC-type domain-containing protein</fullName>
    </recommendedName>
</protein>
<feature type="region of interest" description="Disordered" evidence="1">
    <location>
        <begin position="1"/>
        <end position="81"/>
    </location>
</feature>